<name>A0ABT1EJP6_9FIRM</name>
<dbReference type="PANTHER" id="PTHR13696">
    <property type="entry name" value="P-LOOP CONTAINING NUCLEOSIDE TRIPHOSPHATE HYDROLASE"/>
    <property type="match status" value="1"/>
</dbReference>
<reference evidence="2 3" key="1">
    <citation type="journal article" date="2022" name="Genome Biol. Evol.">
        <title>Host diet, physiology and behaviors set the stage for Lachnospiraceae cladogenesis.</title>
        <authorList>
            <person name="Vera-Ponce De Leon A."/>
            <person name="Schneider M."/>
            <person name="Jahnes B.C."/>
            <person name="Sadowski V."/>
            <person name="Camuy-Velez L.A."/>
            <person name="Duan J."/>
            <person name="Sabree Z.L."/>
        </authorList>
    </citation>
    <scope>NUCLEOTIDE SEQUENCE [LARGE SCALE GENOMIC DNA]</scope>
    <source>
        <strain evidence="2 3">PAL227</strain>
    </source>
</reference>
<dbReference type="Gene3D" id="3.40.50.300">
    <property type="entry name" value="P-loop containing nucleotide triphosphate hydrolases"/>
    <property type="match status" value="1"/>
</dbReference>
<dbReference type="InterPro" id="IPR027417">
    <property type="entry name" value="P-loop_NTPase"/>
</dbReference>
<evidence type="ECO:0000259" key="1">
    <source>
        <dbReference type="Pfam" id="PF13614"/>
    </source>
</evidence>
<dbReference type="InterPro" id="IPR025669">
    <property type="entry name" value="AAA_dom"/>
</dbReference>
<accession>A0ABT1EJP6</accession>
<comment type="caution">
    <text evidence="2">The sequence shown here is derived from an EMBL/GenBank/DDBJ whole genome shotgun (WGS) entry which is preliminary data.</text>
</comment>
<dbReference type="SUPFAM" id="SSF52540">
    <property type="entry name" value="P-loop containing nucleoside triphosphate hydrolases"/>
    <property type="match status" value="1"/>
</dbReference>
<dbReference type="Proteomes" id="UP001523565">
    <property type="component" value="Unassembled WGS sequence"/>
</dbReference>
<dbReference type="CDD" id="cd02042">
    <property type="entry name" value="ParAB_family"/>
    <property type="match status" value="1"/>
</dbReference>
<dbReference type="InterPro" id="IPR050678">
    <property type="entry name" value="DNA_Partitioning_ATPase"/>
</dbReference>
<evidence type="ECO:0000313" key="2">
    <source>
        <dbReference type="EMBL" id="MCP1110919.1"/>
    </source>
</evidence>
<sequence length="269" mass="29319">MKQAKVIAVCNQKGGVGKTTTTINLGIGLANQGKKVLICDMDPQSDTTASLGWKQPDELDSTLANLLISDTSQATTIESAILHHEEGIDLLPANIDLSATELHLVNAMCREAILKNTIADVKDNYDYVLIDCPPALGMLTINSLVAADSVIIPVQAQYLPAKGMTQLLRTIHDVKRNIKPNLSIEGVVLTLVDGRTNLSRQVIGFLRENYGTHIHIFNSQIPMGVKVAESVSQGKSIYAYKAYSPVAIAYESLTKEVLHGRERSKEQER</sequence>
<evidence type="ECO:0000313" key="3">
    <source>
        <dbReference type="Proteomes" id="UP001523565"/>
    </source>
</evidence>
<dbReference type="RefSeq" id="WP_262069799.1">
    <property type="nucleotide sequence ID" value="NZ_JAMXOC010000019.1"/>
</dbReference>
<dbReference type="PANTHER" id="PTHR13696:SF99">
    <property type="entry name" value="COBYRINIC ACID AC-DIAMIDE SYNTHASE"/>
    <property type="match status" value="1"/>
</dbReference>
<feature type="domain" description="AAA" evidence="1">
    <location>
        <begin position="4"/>
        <end position="184"/>
    </location>
</feature>
<proteinExistence type="predicted"/>
<dbReference type="EMBL" id="JAMZFV010000019">
    <property type="protein sequence ID" value="MCP1110919.1"/>
    <property type="molecule type" value="Genomic_DNA"/>
</dbReference>
<dbReference type="PRINTS" id="PR00091">
    <property type="entry name" value="NITROGNASEII"/>
</dbReference>
<dbReference type="Pfam" id="PF13614">
    <property type="entry name" value="AAA_31"/>
    <property type="match status" value="1"/>
</dbReference>
<gene>
    <name evidence="2" type="ORF">NK118_11730</name>
</gene>
<protein>
    <submittedName>
        <fullName evidence="2">AAA family ATPase</fullName>
    </submittedName>
</protein>
<organism evidence="2 3">
    <name type="scientific">Ohessyouella blattaphilus</name>
    <dbReference type="NCBI Taxonomy" id="2949333"/>
    <lineage>
        <taxon>Bacteria</taxon>
        <taxon>Bacillati</taxon>
        <taxon>Bacillota</taxon>
        <taxon>Clostridia</taxon>
        <taxon>Lachnospirales</taxon>
        <taxon>Lachnospiraceae</taxon>
        <taxon>Ohessyouella</taxon>
    </lineage>
</organism>
<keyword evidence="3" id="KW-1185">Reference proteome</keyword>